<evidence type="ECO:0000256" key="1">
    <source>
        <dbReference type="ARBA" id="ARBA00023002"/>
    </source>
</evidence>
<dbReference type="SUPFAM" id="SSF51735">
    <property type="entry name" value="NAD(P)-binding Rossmann-fold domains"/>
    <property type="match status" value="1"/>
</dbReference>
<dbReference type="RefSeq" id="WP_338448868.1">
    <property type="nucleotide sequence ID" value="NZ_CP137640.1"/>
</dbReference>
<name>A0ABZ2C8H3_9BACI</name>
<dbReference type="PANTHER" id="PTHR43333">
    <property type="entry name" value="2-HACID_DH_C DOMAIN-CONTAINING PROTEIN"/>
    <property type="match status" value="1"/>
</dbReference>
<dbReference type="Proteomes" id="UP001357223">
    <property type="component" value="Chromosome"/>
</dbReference>
<dbReference type="Pfam" id="PF02826">
    <property type="entry name" value="2-Hacid_dh_C"/>
    <property type="match status" value="1"/>
</dbReference>
<sequence length="310" mass="35375">MEISNILVVSPMYKEIQSLLSEKGVKKNFRYLPDNQVTEQDLKWADALVAFNLKSLFDFRHVKWVHSLGAGVDRFLYEKNWPQNVLLTRTVCSFGQRIAEYCLSYILKDIQFHDQFQQDKCQKNWQPKTPGLLSEQKVMIFGTGEIGQTVAKIFSFLGVDVYGVSLSGKEKEFFTEVMAIANYEARLNEMDYIINTLPLTEKTAGLFDDSFFSRVSKAGFFNVGRGASLNEAAILQALENQQVRFAVLDVFTNEPLPKDSKLWEHPNVWITPHISAVTTPSEGVDCFIDTLRKIEENKSLTNKVDIDKGY</sequence>
<protein>
    <submittedName>
        <fullName evidence="4">D-2-hydroxyacid dehydrogenase</fullName>
    </submittedName>
</protein>
<dbReference type="Gene3D" id="3.40.50.720">
    <property type="entry name" value="NAD(P)-binding Rossmann-like Domain"/>
    <property type="match status" value="2"/>
</dbReference>
<organism evidence="4 5">
    <name type="scientific">Niallia oryzisoli</name>
    <dbReference type="NCBI Taxonomy" id="1737571"/>
    <lineage>
        <taxon>Bacteria</taxon>
        <taxon>Bacillati</taxon>
        <taxon>Bacillota</taxon>
        <taxon>Bacilli</taxon>
        <taxon>Bacillales</taxon>
        <taxon>Bacillaceae</taxon>
        <taxon>Niallia</taxon>
    </lineage>
</organism>
<evidence type="ECO:0000256" key="2">
    <source>
        <dbReference type="ARBA" id="ARBA00023027"/>
    </source>
</evidence>
<dbReference type="EMBL" id="CP137640">
    <property type="protein sequence ID" value="WVX79937.1"/>
    <property type="molecule type" value="Genomic_DNA"/>
</dbReference>
<evidence type="ECO:0000313" key="4">
    <source>
        <dbReference type="EMBL" id="WVX79937.1"/>
    </source>
</evidence>
<dbReference type="PANTHER" id="PTHR43333:SF1">
    <property type="entry name" value="D-ISOMER SPECIFIC 2-HYDROXYACID DEHYDROGENASE NAD-BINDING DOMAIN-CONTAINING PROTEIN"/>
    <property type="match status" value="1"/>
</dbReference>
<gene>
    <name evidence="4" type="ORF">R4Z09_22005</name>
</gene>
<proteinExistence type="predicted"/>
<reference evidence="4 5" key="1">
    <citation type="submission" date="2023-10" db="EMBL/GenBank/DDBJ databases">
        <title>Niallia locisalis sp.nov. isolated from a salt pond sample.</title>
        <authorList>
            <person name="Li X.-J."/>
            <person name="Dong L."/>
        </authorList>
    </citation>
    <scope>NUCLEOTIDE SEQUENCE [LARGE SCALE GENOMIC DNA]</scope>
    <source>
        <strain evidence="4 5">DSM 29761</strain>
    </source>
</reference>
<dbReference type="InterPro" id="IPR036291">
    <property type="entry name" value="NAD(P)-bd_dom_sf"/>
</dbReference>
<evidence type="ECO:0000313" key="5">
    <source>
        <dbReference type="Proteomes" id="UP001357223"/>
    </source>
</evidence>
<keyword evidence="1" id="KW-0560">Oxidoreductase</keyword>
<dbReference type="InterPro" id="IPR006140">
    <property type="entry name" value="D-isomer_DH_NAD-bd"/>
</dbReference>
<keyword evidence="2" id="KW-0520">NAD</keyword>
<feature type="domain" description="D-isomer specific 2-hydroxyacid dehydrogenase NAD-binding" evidence="3">
    <location>
        <begin position="110"/>
        <end position="275"/>
    </location>
</feature>
<accession>A0ABZ2C8H3</accession>
<evidence type="ECO:0000259" key="3">
    <source>
        <dbReference type="Pfam" id="PF02826"/>
    </source>
</evidence>
<keyword evidence="5" id="KW-1185">Reference proteome</keyword>
<dbReference type="CDD" id="cd05300">
    <property type="entry name" value="2-Hacid_dh_1"/>
    <property type="match status" value="1"/>
</dbReference>